<dbReference type="AlphaFoldDB" id="A0A848BTQ4"/>
<evidence type="ECO:0000313" key="4">
    <source>
        <dbReference type="Proteomes" id="UP000591071"/>
    </source>
</evidence>
<dbReference type="RefSeq" id="WP_059075591.1">
    <property type="nucleotide sequence ID" value="NZ_CP011940.1"/>
</dbReference>
<protein>
    <submittedName>
        <fullName evidence="2">DUF47 domain-containing protein</fullName>
    </submittedName>
    <submittedName>
        <fullName evidence="3">DUF47 family protein</fullName>
    </submittedName>
</protein>
<proteinExistence type="inferred from homology"/>
<dbReference type="PANTHER" id="PTHR37298:SF1">
    <property type="entry name" value="UPF0111 PROTEIN YKAA"/>
    <property type="match status" value="1"/>
</dbReference>
<evidence type="ECO:0000313" key="3">
    <source>
        <dbReference type="EMBL" id="NME28625.1"/>
    </source>
</evidence>
<evidence type="ECO:0000313" key="5">
    <source>
        <dbReference type="Proteomes" id="UP001605989"/>
    </source>
</evidence>
<sequence>MAFHLKPKEEKFFTLLDEHARISYEAADLLRQAMNREIPTEDAMHQIFDLKTKANELVVETMKRLQKTFITPMDREDIQQLIDQLDATVDSINDIMDKMWMYKVGEATEGTKQMTVITAKAMKEIRKSIGYMKDLKKNYLKVEARSKKVLKLEQDCDDLYHEEMAKLFAECKDPIEIIKWKEILQSVEDVTDDCEDLVVTFRRVVLKYA</sequence>
<dbReference type="Gene3D" id="1.20.58.220">
    <property type="entry name" value="Phosphate transport system protein phou homolog 2, domain 2"/>
    <property type="match status" value="1"/>
</dbReference>
<reference evidence="2 5" key="2">
    <citation type="submission" date="2024-10" db="EMBL/GenBank/DDBJ databases">
        <authorList>
            <person name="Sang B.-I."/>
            <person name="Prabhaharan D."/>
        </authorList>
    </citation>
    <scope>NUCLEOTIDE SEQUENCE [LARGE SCALE GENOMIC DNA]</scope>
    <source>
        <strain evidence="2 5">MH</strain>
    </source>
</reference>
<reference evidence="3 4" key="1">
    <citation type="submission" date="2020-04" db="EMBL/GenBank/DDBJ databases">
        <authorList>
            <person name="Hitch T.C.A."/>
            <person name="Wylensek D."/>
            <person name="Clavel T."/>
        </authorList>
    </citation>
    <scope>NUCLEOTIDE SEQUENCE [LARGE SCALE GENOMIC DNA]</scope>
    <source>
        <strain evidence="3 4">Oil-RF-744-FAT-WT-6-1</strain>
    </source>
</reference>
<dbReference type="Pfam" id="PF01865">
    <property type="entry name" value="PhoU_div"/>
    <property type="match status" value="1"/>
</dbReference>
<accession>A0A848BTQ4</accession>
<gene>
    <name evidence="2" type="ORF">ACGTZG_11110</name>
    <name evidence="3" type="ORF">HF872_08330</name>
</gene>
<comment type="similarity">
    <text evidence="1">Belongs to the UPF0111 family.</text>
</comment>
<dbReference type="Proteomes" id="UP000591071">
    <property type="component" value="Unassembled WGS sequence"/>
</dbReference>
<organism evidence="3 4">
    <name type="scientific">Megasphaera hexanoica</name>
    <dbReference type="NCBI Taxonomy" id="1675036"/>
    <lineage>
        <taxon>Bacteria</taxon>
        <taxon>Bacillati</taxon>
        <taxon>Bacillota</taxon>
        <taxon>Negativicutes</taxon>
        <taxon>Veillonellales</taxon>
        <taxon>Veillonellaceae</taxon>
        <taxon>Megasphaera</taxon>
    </lineage>
</organism>
<dbReference type="Proteomes" id="UP001605989">
    <property type="component" value="Unassembled WGS sequence"/>
</dbReference>
<dbReference type="KEGG" id="mhw:ACT01_01150"/>
<keyword evidence="5" id="KW-1185">Reference proteome</keyword>
<dbReference type="InterPro" id="IPR018445">
    <property type="entry name" value="Put_Phosphate_transp_reg"/>
</dbReference>
<evidence type="ECO:0000313" key="2">
    <source>
        <dbReference type="EMBL" id="MFG6273735.1"/>
    </source>
</evidence>
<dbReference type="EMBL" id="JABAFG010000012">
    <property type="protein sequence ID" value="NME28625.1"/>
    <property type="molecule type" value="Genomic_DNA"/>
</dbReference>
<dbReference type="EMBL" id="JBIEKR010000009">
    <property type="protein sequence ID" value="MFG6273735.1"/>
    <property type="molecule type" value="Genomic_DNA"/>
</dbReference>
<dbReference type="InterPro" id="IPR052912">
    <property type="entry name" value="UPF0111_domain"/>
</dbReference>
<comment type="caution">
    <text evidence="3">The sequence shown here is derived from an EMBL/GenBank/DDBJ whole genome shotgun (WGS) entry which is preliminary data.</text>
</comment>
<evidence type="ECO:0000256" key="1">
    <source>
        <dbReference type="ARBA" id="ARBA00008591"/>
    </source>
</evidence>
<dbReference type="OrthoDB" id="9797568at2"/>
<dbReference type="InterPro" id="IPR038078">
    <property type="entry name" value="PhoU-like_sf"/>
</dbReference>
<dbReference type="PANTHER" id="PTHR37298">
    <property type="entry name" value="UPF0111 PROTEIN YKAA"/>
    <property type="match status" value="1"/>
</dbReference>
<name>A0A848BTQ4_9FIRM</name>